<evidence type="ECO:0000256" key="1">
    <source>
        <dbReference type="SAM" id="MobiDB-lite"/>
    </source>
</evidence>
<feature type="non-terminal residue" evidence="2">
    <location>
        <position position="94"/>
    </location>
</feature>
<reference evidence="2 3" key="1">
    <citation type="journal article" date="2018" name="Front. Plant Sci.">
        <title>Red Clover (Trifolium pratense) and Zigzag Clover (T. medium) - A Picture of Genomic Similarities and Differences.</title>
        <authorList>
            <person name="Dluhosova J."/>
            <person name="Istvanek J."/>
            <person name="Nedelnik J."/>
            <person name="Repkova J."/>
        </authorList>
    </citation>
    <scope>NUCLEOTIDE SEQUENCE [LARGE SCALE GENOMIC DNA]</scope>
    <source>
        <strain evidence="3">cv. 10/8</strain>
        <tissue evidence="2">Leaf</tissue>
    </source>
</reference>
<name>A0A392T404_9FABA</name>
<feature type="non-terminal residue" evidence="2">
    <location>
        <position position="1"/>
    </location>
</feature>
<organism evidence="2 3">
    <name type="scientific">Trifolium medium</name>
    <dbReference type="NCBI Taxonomy" id="97028"/>
    <lineage>
        <taxon>Eukaryota</taxon>
        <taxon>Viridiplantae</taxon>
        <taxon>Streptophyta</taxon>
        <taxon>Embryophyta</taxon>
        <taxon>Tracheophyta</taxon>
        <taxon>Spermatophyta</taxon>
        <taxon>Magnoliopsida</taxon>
        <taxon>eudicotyledons</taxon>
        <taxon>Gunneridae</taxon>
        <taxon>Pentapetalae</taxon>
        <taxon>rosids</taxon>
        <taxon>fabids</taxon>
        <taxon>Fabales</taxon>
        <taxon>Fabaceae</taxon>
        <taxon>Papilionoideae</taxon>
        <taxon>50 kb inversion clade</taxon>
        <taxon>NPAAA clade</taxon>
        <taxon>Hologalegina</taxon>
        <taxon>IRL clade</taxon>
        <taxon>Trifolieae</taxon>
        <taxon>Trifolium</taxon>
    </lineage>
</organism>
<evidence type="ECO:0000313" key="3">
    <source>
        <dbReference type="Proteomes" id="UP000265520"/>
    </source>
</evidence>
<protein>
    <submittedName>
        <fullName evidence="2">Uncharacterized protein</fullName>
    </submittedName>
</protein>
<evidence type="ECO:0000313" key="2">
    <source>
        <dbReference type="EMBL" id="MCI54870.1"/>
    </source>
</evidence>
<accession>A0A392T404</accession>
<dbReference type="EMBL" id="LXQA010486451">
    <property type="protein sequence ID" value="MCI54870.1"/>
    <property type="molecule type" value="Genomic_DNA"/>
</dbReference>
<feature type="region of interest" description="Disordered" evidence="1">
    <location>
        <begin position="26"/>
        <end position="94"/>
    </location>
</feature>
<dbReference type="Proteomes" id="UP000265520">
    <property type="component" value="Unassembled WGS sequence"/>
</dbReference>
<dbReference type="AlphaFoldDB" id="A0A392T404"/>
<comment type="caution">
    <text evidence="2">The sequence shown here is derived from an EMBL/GenBank/DDBJ whole genome shotgun (WGS) entry which is preliminary data.</text>
</comment>
<feature type="compositionally biased region" description="Basic and acidic residues" evidence="1">
    <location>
        <begin position="37"/>
        <end position="54"/>
    </location>
</feature>
<sequence length="94" mass="10765">YQSDDEVEHCEPEASNKVDMLVDNLVEDMTTDMEEEEHPRRREKADDEVKHRQSENVNSEEDQDSVPLQDESSASRVLDSKVVTTTQFAVPEGE</sequence>
<proteinExistence type="predicted"/>
<keyword evidence="3" id="KW-1185">Reference proteome</keyword>
<feature type="compositionally biased region" description="Acidic residues" evidence="1">
    <location>
        <begin position="26"/>
        <end position="36"/>
    </location>
</feature>